<feature type="binding site" evidence="1">
    <location>
        <position position="160"/>
    </location>
    <ligand>
        <name>Mg(2+)</name>
        <dbReference type="ChEBI" id="CHEBI:18420"/>
        <label>1</label>
    </ligand>
</feature>
<name>A0A813HWB7_POLGL</name>
<evidence type="ECO:0000313" key="3">
    <source>
        <dbReference type="Proteomes" id="UP000654075"/>
    </source>
</evidence>
<evidence type="ECO:0000256" key="1">
    <source>
        <dbReference type="PIRSR" id="PIRSR605502-1"/>
    </source>
</evidence>
<dbReference type="Proteomes" id="UP000654075">
    <property type="component" value="Unassembled WGS sequence"/>
</dbReference>
<keyword evidence="3" id="KW-1185">Reference proteome</keyword>
<feature type="binding site" evidence="1">
    <location>
        <position position="162"/>
    </location>
    <ligand>
        <name>Mg(2+)</name>
        <dbReference type="ChEBI" id="CHEBI:18420"/>
        <label>1</label>
    </ligand>
</feature>
<dbReference type="SUPFAM" id="SSF101478">
    <property type="entry name" value="ADP-ribosylglycohydrolase"/>
    <property type="match status" value="1"/>
</dbReference>
<dbReference type="InterPro" id="IPR036705">
    <property type="entry name" value="Ribosyl_crysJ1_sf"/>
</dbReference>
<dbReference type="InterPro" id="IPR005502">
    <property type="entry name" value="Ribosyl_crysJ1"/>
</dbReference>
<dbReference type="Gene3D" id="1.10.4080.10">
    <property type="entry name" value="ADP-ribosylation/Crystallin J1"/>
    <property type="match status" value="1"/>
</dbReference>
<dbReference type="GO" id="GO:0046872">
    <property type="term" value="F:metal ion binding"/>
    <property type="evidence" value="ECO:0007669"/>
    <property type="project" value="UniProtKB-KW"/>
</dbReference>
<comment type="cofactor">
    <cofactor evidence="1">
        <name>Mg(2+)</name>
        <dbReference type="ChEBI" id="CHEBI:18420"/>
    </cofactor>
    <text evidence="1">Binds 2 magnesium ions per subunit.</text>
</comment>
<protein>
    <recommendedName>
        <fullName evidence="4">ADP-ribosylglycohydrolase</fullName>
    </recommendedName>
</protein>
<keyword evidence="1" id="KW-0460">Magnesium</keyword>
<feature type="binding site" evidence="1">
    <location>
        <position position="161"/>
    </location>
    <ligand>
        <name>Mg(2+)</name>
        <dbReference type="ChEBI" id="CHEBI:18420"/>
        <label>1</label>
    </ligand>
</feature>
<dbReference type="OrthoDB" id="2021138at2759"/>
<sequence>MSLSSMPGVGGSSEDREAKSDSAAKLILSKVLAGLTRTPAVCTPGAGRHRQDNGLVCYSLLEPVLRKEVGESRECWRLLKTLAEADAGCGAAIACLIGLAIGDSVGAPLEFIPVNPGLPDLEGGFYSNADRPHLLPGLHGGSLKYQREVNKFHLKPGQWTDDSSMALCLADSLLVHGVYHGGDARVRWHMWWNHGYCNAFGHDTDRPAQTSVGLGGNVAKAMDDVEYVAQGLPNAADVVPSIYGSKSNDAGNGTIMRLAPVPIAFRLSLPQALEVAILQSRATHPSCDAAACCCFMTFLITQALAAHGTGQSPAKQPQKFIDGAVTGFLSSPEFQSLGAFWTMEGCGRQEAVDRITSLLTCSAVGSREQHWNWKSLELPIG</sequence>
<proteinExistence type="predicted"/>
<dbReference type="Pfam" id="PF03747">
    <property type="entry name" value="ADP_ribosyl_GH"/>
    <property type="match status" value="1"/>
</dbReference>
<dbReference type="EMBL" id="CAJNNV010033176">
    <property type="protein sequence ID" value="CAE8642588.1"/>
    <property type="molecule type" value="Genomic_DNA"/>
</dbReference>
<feature type="non-terminal residue" evidence="2">
    <location>
        <position position="381"/>
    </location>
</feature>
<comment type="caution">
    <text evidence="2">The sequence shown here is derived from an EMBL/GenBank/DDBJ whole genome shotgun (WGS) entry which is preliminary data.</text>
</comment>
<evidence type="ECO:0000313" key="2">
    <source>
        <dbReference type="EMBL" id="CAE8642588.1"/>
    </source>
</evidence>
<evidence type="ECO:0008006" key="4">
    <source>
        <dbReference type="Google" id="ProtNLM"/>
    </source>
</evidence>
<reference evidence="2" key="1">
    <citation type="submission" date="2021-02" db="EMBL/GenBank/DDBJ databases">
        <authorList>
            <person name="Dougan E. K."/>
            <person name="Rhodes N."/>
            <person name="Thang M."/>
            <person name="Chan C."/>
        </authorList>
    </citation>
    <scope>NUCLEOTIDE SEQUENCE</scope>
</reference>
<gene>
    <name evidence="2" type="ORF">PGLA1383_LOCUS57056</name>
</gene>
<dbReference type="InterPro" id="IPR050792">
    <property type="entry name" value="ADP-ribosylglycohydrolase"/>
</dbReference>
<dbReference type="AlphaFoldDB" id="A0A813HWB7"/>
<dbReference type="PANTHER" id="PTHR16222">
    <property type="entry name" value="ADP-RIBOSYLGLYCOHYDROLASE"/>
    <property type="match status" value="1"/>
</dbReference>
<organism evidence="2 3">
    <name type="scientific">Polarella glacialis</name>
    <name type="common">Dinoflagellate</name>
    <dbReference type="NCBI Taxonomy" id="89957"/>
    <lineage>
        <taxon>Eukaryota</taxon>
        <taxon>Sar</taxon>
        <taxon>Alveolata</taxon>
        <taxon>Dinophyceae</taxon>
        <taxon>Suessiales</taxon>
        <taxon>Suessiaceae</taxon>
        <taxon>Polarella</taxon>
    </lineage>
</organism>
<dbReference type="PANTHER" id="PTHR16222:SF12">
    <property type="entry name" value="ADP-RIBOSYLGLYCOHYDROLASE-RELATED"/>
    <property type="match status" value="1"/>
</dbReference>
<accession>A0A813HWB7</accession>
<keyword evidence="1" id="KW-0479">Metal-binding</keyword>